<keyword evidence="4" id="KW-1185">Reference proteome</keyword>
<keyword evidence="2" id="KW-0812">Transmembrane</keyword>
<name>A0ABY9RKT1_9BURK</name>
<feature type="transmembrane region" description="Helical" evidence="2">
    <location>
        <begin position="474"/>
        <end position="493"/>
    </location>
</feature>
<gene>
    <name evidence="3" type="ORF">RF679_05990</name>
</gene>
<feature type="transmembrane region" description="Helical" evidence="2">
    <location>
        <begin position="505"/>
        <end position="524"/>
    </location>
</feature>
<feature type="transmembrane region" description="Helical" evidence="2">
    <location>
        <begin position="451"/>
        <end position="468"/>
    </location>
</feature>
<evidence type="ECO:0000313" key="3">
    <source>
        <dbReference type="EMBL" id="WMW81831.1"/>
    </source>
</evidence>
<protein>
    <submittedName>
        <fullName evidence="3">Uncharacterized protein</fullName>
    </submittedName>
</protein>
<evidence type="ECO:0000256" key="1">
    <source>
        <dbReference type="SAM" id="MobiDB-lite"/>
    </source>
</evidence>
<organism evidence="3 4">
    <name type="scientific">Undibacterium cyanobacteriorum</name>
    <dbReference type="NCBI Taxonomy" id="3073561"/>
    <lineage>
        <taxon>Bacteria</taxon>
        <taxon>Pseudomonadati</taxon>
        <taxon>Pseudomonadota</taxon>
        <taxon>Betaproteobacteria</taxon>
        <taxon>Burkholderiales</taxon>
        <taxon>Oxalobacteraceae</taxon>
        <taxon>Undibacterium</taxon>
    </lineage>
</organism>
<evidence type="ECO:0000256" key="2">
    <source>
        <dbReference type="SAM" id="Phobius"/>
    </source>
</evidence>
<proteinExistence type="predicted"/>
<dbReference type="EMBL" id="CP133720">
    <property type="protein sequence ID" value="WMW81831.1"/>
    <property type="molecule type" value="Genomic_DNA"/>
</dbReference>
<reference evidence="3" key="1">
    <citation type="submission" date="2023-09" db="EMBL/GenBank/DDBJ databases">
        <title>Undibacterium sp. 20NA77.5 isolated from freshwater.</title>
        <authorList>
            <person name="Le V."/>
            <person name="Ko S.-R."/>
            <person name="Ahn C.-Y."/>
            <person name="Oh H.-M."/>
        </authorList>
    </citation>
    <scope>NUCLEOTIDE SEQUENCE</scope>
    <source>
        <strain evidence="3">20NA77.5</strain>
    </source>
</reference>
<keyword evidence="2" id="KW-1133">Transmembrane helix</keyword>
<keyword evidence="2" id="KW-0472">Membrane</keyword>
<evidence type="ECO:0000313" key="4">
    <source>
        <dbReference type="Proteomes" id="UP001181355"/>
    </source>
</evidence>
<feature type="region of interest" description="Disordered" evidence="1">
    <location>
        <begin position="404"/>
        <end position="434"/>
    </location>
</feature>
<feature type="region of interest" description="Disordered" evidence="1">
    <location>
        <begin position="224"/>
        <end position="249"/>
    </location>
</feature>
<sequence>MTYNVQILSHTIPEDDESAFKFMEAQLDEYFGNNLPVVGVMKSFYDRVVQYFPCFSSFPDNDPRFEQSPWADAPLINNFSPKMAVVAIRHSDVDRVLPKLIELAHHLNLTIFDEQTALVHRPAETYMMILRGVQAGFDVQDIASKLAPTFKSDVERMMAILTGPAISIKKGLSFAMAQSTAEKLEKLGCIIEIRGAESPEPPASQTPSTPTITPAISRASELSLTPKEGEQSPAQSTPSLAPMHDPSKARQEQALIIGPFDLMIPHAWTYSYESEVHDLMHPETGTLLIITEMDAGRVNPRLSLEMQLAQMEDQDPSSQKTRDIYQFQIPTEQAPIIGFGAEYLQRNPGKIDQRFLISHLVLEQTCIAVVCILPDEEFTGREAKYRNLFATLLRRSSQIQLKQEPKDIPVAKKTPRDTQREFAESDTHTEHDGLSAQDETRIVNLVNAKQRLWLALAAIVFSFFLLITTKNQEVFILSIVGVGIGISAVLKIFDGKHDESNNKILFCVLMCIPIVNLITILYLQKLASDFLQNS</sequence>
<dbReference type="Proteomes" id="UP001181355">
    <property type="component" value="Chromosome"/>
</dbReference>
<dbReference type="RefSeq" id="WP_309483308.1">
    <property type="nucleotide sequence ID" value="NZ_CP133720.1"/>
</dbReference>
<accession>A0ABY9RKT1</accession>